<keyword evidence="2" id="KW-1185">Reference proteome</keyword>
<dbReference type="Proteomes" id="UP001160148">
    <property type="component" value="Unassembled WGS sequence"/>
</dbReference>
<dbReference type="AlphaFoldDB" id="A0AAV0WY73"/>
<proteinExistence type="predicted"/>
<protein>
    <recommendedName>
        <fullName evidence="3">Secreted protein</fullName>
    </recommendedName>
</protein>
<gene>
    <name evidence="1" type="ORF">MEUPH1_LOCUS15866</name>
</gene>
<organism evidence="1 2">
    <name type="scientific">Macrosiphum euphorbiae</name>
    <name type="common">potato aphid</name>
    <dbReference type="NCBI Taxonomy" id="13131"/>
    <lineage>
        <taxon>Eukaryota</taxon>
        <taxon>Metazoa</taxon>
        <taxon>Ecdysozoa</taxon>
        <taxon>Arthropoda</taxon>
        <taxon>Hexapoda</taxon>
        <taxon>Insecta</taxon>
        <taxon>Pterygota</taxon>
        <taxon>Neoptera</taxon>
        <taxon>Paraneoptera</taxon>
        <taxon>Hemiptera</taxon>
        <taxon>Sternorrhyncha</taxon>
        <taxon>Aphidomorpha</taxon>
        <taxon>Aphidoidea</taxon>
        <taxon>Aphididae</taxon>
        <taxon>Macrosiphini</taxon>
        <taxon>Macrosiphum</taxon>
    </lineage>
</organism>
<comment type="caution">
    <text evidence="1">The sequence shown here is derived from an EMBL/GenBank/DDBJ whole genome shotgun (WGS) entry which is preliminary data.</text>
</comment>
<evidence type="ECO:0000313" key="1">
    <source>
        <dbReference type="EMBL" id="CAI6360579.1"/>
    </source>
</evidence>
<sequence length="109" mass="12337">MCRKLAAVKLSSSLAASFIMHYTIPYCTCYVELNLRALASSSSSRDRQIRRKERCRGISSLSRLFEDSFTPPRGLFVVTAAYTENPTRPNAIQSDSRPTPRQLICLDIY</sequence>
<dbReference type="EMBL" id="CARXXK010000003">
    <property type="protein sequence ID" value="CAI6360579.1"/>
    <property type="molecule type" value="Genomic_DNA"/>
</dbReference>
<name>A0AAV0WY73_9HEMI</name>
<accession>A0AAV0WY73</accession>
<evidence type="ECO:0008006" key="3">
    <source>
        <dbReference type="Google" id="ProtNLM"/>
    </source>
</evidence>
<reference evidence="1 2" key="1">
    <citation type="submission" date="2023-01" db="EMBL/GenBank/DDBJ databases">
        <authorList>
            <person name="Whitehead M."/>
        </authorList>
    </citation>
    <scope>NUCLEOTIDE SEQUENCE [LARGE SCALE GENOMIC DNA]</scope>
</reference>
<evidence type="ECO:0000313" key="2">
    <source>
        <dbReference type="Proteomes" id="UP001160148"/>
    </source>
</evidence>